<dbReference type="GO" id="GO:0005737">
    <property type="term" value="C:cytoplasm"/>
    <property type="evidence" value="ECO:0007669"/>
    <property type="project" value="TreeGrafter"/>
</dbReference>
<accession>A0A8E0NBA6</accession>
<feature type="compositionally biased region" description="Basic and acidic residues" evidence="1">
    <location>
        <begin position="23"/>
        <end position="32"/>
    </location>
</feature>
<dbReference type="AlphaFoldDB" id="A0A8E0NBA6"/>
<name>A0A8E0NBA6_9CAUL</name>
<keyword evidence="4" id="KW-1185">Reference proteome</keyword>
<evidence type="ECO:0000313" key="3">
    <source>
        <dbReference type="EMBL" id="GAD58812.1"/>
    </source>
</evidence>
<sequence length="613" mass="64841">MGGAPGGGVIEPGQTVSGTLASGDERLDSGEYRDSWTLRGRRGDRVVVRLSSSDFDPYLMVRGLGLSEDNDDDPSQRGGLNSRLEFTFPENGEVVLSATSFEAGETGRYSLSVTRADAGASRPDPTPGAATGAIAVGEQVRGRLGEGDAQLRSGEYVNTFTLRGRAGERVEIALTSDQFDPFLMLSGPGGFSTFNDDDPTGNGGLNSRLITTLPADGAYEITATSYAPGESGDYRLSVSRPGAEVADTPTRGEQAAPSGGRLSIGDTISGSLAAGDAQLNSGEYSDSYTFIGRRGQRVAIDAVSDEFDTYLMLSPPTGDQLDNDDGPDGTNARLTEVLAEDGEYTIQVTSFAPGETGRYTLSVTQGQESERQRTVQAGQRVFAVMVGVSDYPGDHNDLPFTDEDAIKLEEELARQGVLNPASIVLTNAQATRASVTAAFREVAAQAGPDDLFIFFFSGHGVQEDSDDPAELDGRRELLSLHDGDLSDDELAALFETVDARLALLVIDACYSGGFARDIITRPGIMGVFSSEEDLTSAVADKFQAGGYLSTSCVRGWKAPPTRTATIWSPPANCPPICAASSRWRSPTSRPKPPTASATTRTWSSTAAACRWTT</sequence>
<dbReference type="OrthoDB" id="174027at2"/>
<dbReference type="GO" id="GO:0006508">
    <property type="term" value="P:proteolysis"/>
    <property type="evidence" value="ECO:0007669"/>
    <property type="project" value="InterPro"/>
</dbReference>
<dbReference type="GO" id="GO:0004197">
    <property type="term" value="F:cysteine-type endopeptidase activity"/>
    <property type="evidence" value="ECO:0007669"/>
    <property type="project" value="InterPro"/>
</dbReference>
<dbReference type="PANTHER" id="PTHR48104:SF30">
    <property type="entry name" value="METACASPASE-1"/>
    <property type="match status" value="1"/>
</dbReference>
<organism evidence="3 4">
    <name type="scientific">Brevundimonas abyssalis TAR-001</name>
    <dbReference type="NCBI Taxonomy" id="1391729"/>
    <lineage>
        <taxon>Bacteria</taxon>
        <taxon>Pseudomonadati</taxon>
        <taxon>Pseudomonadota</taxon>
        <taxon>Alphaproteobacteria</taxon>
        <taxon>Caulobacterales</taxon>
        <taxon>Caulobacteraceae</taxon>
        <taxon>Brevundimonas</taxon>
    </lineage>
</organism>
<dbReference type="PANTHER" id="PTHR48104">
    <property type="entry name" value="METACASPASE-4"/>
    <property type="match status" value="1"/>
</dbReference>
<proteinExistence type="predicted"/>
<dbReference type="EMBL" id="BATC01000012">
    <property type="protein sequence ID" value="GAD58812.1"/>
    <property type="molecule type" value="Genomic_DNA"/>
</dbReference>
<dbReference type="InterPro" id="IPR029030">
    <property type="entry name" value="Caspase-like_dom_sf"/>
</dbReference>
<evidence type="ECO:0000259" key="2">
    <source>
        <dbReference type="Pfam" id="PF00656"/>
    </source>
</evidence>
<feature type="compositionally biased region" description="Gly residues" evidence="1">
    <location>
        <begin position="1"/>
        <end position="10"/>
    </location>
</feature>
<feature type="region of interest" description="Disordered" evidence="1">
    <location>
        <begin position="1"/>
        <end position="32"/>
    </location>
</feature>
<evidence type="ECO:0000256" key="1">
    <source>
        <dbReference type="SAM" id="MobiDB-lite"/>
    </source>
</evidence>
<dbReference type="Gene3D" id="3.40.50.1460">
    <property type="match status" value="1"/>
</dbReference>
<dbReference type="SUPFAM" id="SSF52129">
    <property type="entry name" value="Caspase-like"/>
    <property type="match status" value="1"/>
</dbReference>
<dbReference type="InterPro" id="IPR011600">
    <property type="entry name" value="Pept_C14_caspase"/>
</dbReference>
<dbReference type="Proteomes" id="UP000016569">
    <property type="component" value="Unassembled WGS sequence"/>
</dbReference>
<reference evidence="4" key="1">
    <citation type="journal article" date="2013" name="Genome Announc.">
        <title>Draft Genome Sequence of the Dimorphic Prosthecate Bacterium Brevundimonas abyssalis TAR-001T.</title>
        <authorList>
            <person name="Tsubouchi T."/>
            <person name="Nishi S."/>
            <person name="Usui K."/>
            <person name="Shimane Y."/>
            <person name="Takaki Y."/>
            <person name="Maruyama T."/>
            <person name="Hatada Y."/>
        </authorList>
    </citation>
    <scope>NUCLEOTIDE SEQUENCE [LARGE SCALE GENOMIC DNA]</scope>
    <source>
        <strain evidence="4">TAR-001</strain>
    </source>
</reference>
<evidence type="ECO:0000313" key="4">
    <source>
        <dbReference type="Proteomes" id="UP000016569"/>
    </source>
</evidence>
<dbReference type="InterPro" id="IPR050452">
    <property type="entry name" value="Metacaspase"/>
</dbReference>
<dbReference type="Gene3D" id="2.60.120.380">
    <property type="match status" value="3"/>
</dbReference>
<gene>
    <name evidence="3" type="ORF">MBEBAB_1062</name>
</gene>
<protein>
    <submittedName>
        <fullName evidence="3">Bacterial pre-peptidase C-terminal domain protein</fullName>
    </submittedName>
</protein>
<comment type="caution">
    <text evidence="3">The sequence shown here is derived from an EMBL/GenBank/DDBJ whole genome shotgun (WGS) entry which is preliminary data.</text>
</comment>
<feature type="region of interest" description="Disordered" evidence="1">
    <location>
        <begin position="240"/>
        <end position="262"/>
    </location>
</feature>
<dbReference type="Pfam" id="PF00656">
    <property type="entry name" value="Peptidase_C14"/>
    <property type="match status" value="1"/>
</dbReference>
<dbReference type="RefSeq" id="WP_021696908.1">
    <property type="nucleotide sequence ID" value="NZ_BATC01000012.1"/>
</dbReference>
<feature type="domain" description="Peptidase C14 caspase" evidence="2">
    <location>
        <begin position="382"/>
        <end position="515"/>
    </location>
</feature>